<evidence type="ECO:0000313" key="4">
    <source>
        <dbReference type="Proteomes" id="UP001632037"/>
    </source>
</evidence>
<keyword evidence="4" id="KW-1185">Reference proteome</keyword>
<evidence type="ECO:0000313" key="3">
    <source>
        <dbReference type="EMBL" id="KAL3658763.1"/>
    </source>
</evidence>
<proteinExistence type="predicted"/>
<dbReference type="EMBL" id="JBIMZQ010000051">
    <property type="protein sequence ID" value="KAL3658763.1"/>
    <property type="molecule type" value="Genomic_DNA"/>
</dbReference>
<gene>
    <name evidence="3" type="ORF">V7S43_016132</name>
</gene>
<feature type="coiled-coil region" evidence="1">
    <location>
        <begin position="242"/>
        <end position="283"/>
    </location>
</feature>
<comment type="caution">
    <text evidence="3">The sequence shown here is derived from an EMBL/GenBank/DDBJ whole genome shotgun (WGS) entry which is preliminary data.</text>
</comment>
<feature type="compositionally biased region" description="Low complexity" evidence="2">
    <location>
        <begin position="567"/>
        <end position="577"/>
    </location>
</feature>
<accession>A0ABD3EWD1</accession>
<organism evidence="3 4">
    <name type="scientific">Phytophthora oleae</name>
    <dbReference type="NCBI Taxonomy" id="2107226"/>
    <lineage>
        <taxon>Eukaryota</taxon>
        <taxon>Sar</taxon>
        <taxon>Stramenopiles</taxon>
        <taxon>Oomycota</taxon>
        <taxon>Peronosporomycetes</taxon>
        <taxon>Peronosporales</taxon>
        <taxon>Peronosporaceae</taxon>
        <taxon>Phytophthora</taxon>
    </lineage>
</organism>
<evidence type="ECO:0000256" key="1">
    <source>
        <dbReference type="SAM" id="Coils"/>
    </source>
</evidence>
<dbReference type="AlphaFoldDB" id="A0ABD3EWD1"/>
<feature type="region of interest" description="Disordered" evidence="2">
    <location>
        <begin position="543"/>
        <end position="589"/>
    </location>
</feature>
<dbReference type="Proteomes" id="UP001632037">
    <property type="component" value="Unassembled WGS sequence"/>
</dbReference>
<protein>
    <submittedName>
        <fullName evidence="3">Uncharacterized protein</fullName>
    </submittedName>
</protein>
<sequence length="589" mass="67211">MAQGSGSYYDDYMRNNAMLKHCGDKDTKKLLTDRSAYISFLEVQLERVSAACLTTQTFEKRLAELESSQLANDQKVGSLSKVFRLNQEYVEQATQQAQSELAGHSAKVDAWMEKFSAELERQQPRMATLEEQFRQCQEYLPRLVETNDAAIHDVKHQAEQEIEEMKAHVFALGTRIEEIQSIQKATERKVEDLTDTATHKLDKELALVHSSVSEKSYQLERTVTQLSSDLEQLVHQVDASWRAEASETANRFEIRAGELQQRLNHLQQELEHGQKEVKDVLKKCLDTQHLLSGTVVALQSELDEVKREGIAASHEDNETVSTAIGDLRERQTTLKNALQLLQACALEAQQASEDRCSKLIDRMAAVEDSFETRTDDLRRRMLAALEDVGDRLHQDADATTENTLLAVRKESESQFASVMEFSTTLENRLRILEHTVLSLETKVQRSRAISDVLDQVSPEIRPPEITERLTTTFGKASTQKDQERPIDWGGERYYQQRIRELEDKLHRKAQMEEEQNVLFPGRNYRSSISSGYGSSFATGVESKYVDDHVPQRNRPTVKKKTIKRNSKTTQPTTSKTPKLPRPQVSTCRR</sequence>
<reference evidence="3 4" key="1">
    <citation type="submission" date="2024-09" db="EMBL/GenBank/DDBJ databases">
        <title>Genome sequencing and assembly of Phytophthora oleae, isolate VK10A, causative agent of rot of olive drupes.</title>
        <authorList>
            <person name="Conti Taguali S."/>
            <person name="Riolo M."/>
            <person name="La Spada F."/>
            <person name="Cacciola S.O."/>
            <person name="Dionisio G."/>
        </authorList>
    </citation>
    <scope>NUCLEOTIDE SEQUENCE [LARGE SCALE GENOMIC DNA]</scope>
    <source>
        <strain evidence="3 4">VK10A</strain>
    </source>
</reference>
<evidence type="ECO:0000256" key="2">
    <source>
        <dbReference type="SAM" id="MobiDB-lite"/>
    </source>
</evidence>
<name>A0ABD3EWD1_9STRA</name>
<feature type="compositionally biased region" description="Basic residues" evidence="2">
    <location>
        <begin position="555"/>
        <end position="566"/>
    </location>
</feature>
<keyword evidence="1" id="KW-0175">Coiled coil</keyword>